<proteinExistence type="predicted"/>
<evidence type="ECO:0000256" key="1">
    <source>
        <dbReference type="SAM" id="MobiDB-lite"/>
    </source>
</evidence>
<protein>
    <submittedName>
        <fullName evidence="2">Uncharacterized protein</fullName>
    </submittedName>
</protein>
<organism evidence="2 3">
    <name type="scientific">Elasticomyces elasticus</name>
    <dbReference type="NCBI Taxonomy" id="574655"/>
    <lineage>
        <taxon>Eukaryota</taxon>
        <taxon>Fungi</taxon>
        <taxon>Dikarya</taxon>
        <taxon>Ascomycota</taxon>
        <taxon>Pezizomycotina</taxon>
        <taxon>Dothideomycetes</taxon>
        <taxon>Dothideomycetidae</taxon>
        <taxon>Mycosphaerellales</taxon>
        <taxon>Teratosphaeriaceae</taxon>
        <taxon>Elasticomyces</taxon>
    </lineage>
</organism>
<reference evidence="2" key="1">
    <citation type="submission" date="2023-08" db="EMBL/GenBank/DDBJ databases">
        <title>Black Yeasts Isolated from many extreme environments.</title>
        <authorList>
            <person name="Coleine C."/>
            <person name="Stajich J.E."/>
            <person name="Selbmann L."/>
        </authorList>
    </citation>
    <scope>NUCLEOTIDE SEQUENCE</scope>
    <source>
        <strain evidence="2">CCFEE 5810</strain>
    </source>
</reference>
<feature type="region of interest" description="Disordered" evidence="1">
    <location>
        <begin position="44"/>
        <end position="63"/>
    </location>
</feature>
<dbReference type="EMBL" id="JAVRQU010000028">
    <property type="protein sequence ID" value="KAK5689843.1"/>
    <property type="molecule type" value="Genomic_DNA"/>
</dbReference>
<dbReference type="AlphaFoldDB" id="A0AAN7VVH2"/>
<evidence type="ECO:0000313" key="3">
    <source>
        <dbReference type="Proteomes" id="UP001310594"/>
    </source>
</evidence>
<accession>A0AAN7VVH2</accession>
<gene>
    <name evidence="2" type="ORF">LTR97_012603</name>
</gene>
<name>A0AAN7VVH2_9PEZI</name>
<evidence type="ECO:0000313" key="2">
    <source>
        <dbReference type="EMBL" id="KAK5689843.1"/>
    </source>
</evidence>
<dbReference type="Proteomes" id="UP001310594">
    <property type="component" value="Unassembled WGS sequence"/>
</dbReference>
<comment type="caution">
    <text evidence="2">The sequence shown here is derived from an EMBL/GenBank/DDBJ whole genome shotgun (WGS) entry which is preliminary data.</text>
</comment>
<sequence length="142" mass="15919">MTLEGKQTCSQVVSTTVIDRQELQTVLLNPALDIDLKIGLNLSNSAPSPEPATSPRRSRAGQNNTLARRLKIQLALIYMQPDPQFILRSIKEIKAFVTLNANVHQRDFTMCREDYIHRGVAFTKITRAGHGSGQNNIFLVFK</sequence>